<protein>
    <recommendedName>
        <fullName evidence="9">Protein kinase domain-containing protein</fullName>
    </recommendedName>
</protein>
<feature type="domain" description="Protein kinase" evidence="9">
    <location>
        <begin position="18"/>
        <end position="289"/>
    </location>
</feature>
<sequence>MNAHFWDKRPDCKDILDKINKSQIGTGGFGTVHKVRNKRDHNIYAIKIQKLNDLTEYQKSNATKEGNNLLRVQSEYVVQYYDSWREGDCIYIRMELCSQSLRDILEIKPKVFDRQIGHPMDCVEYFISCEIFRQILESVQYLHEFNPQIIHRDLKPENILIKSSVRNGRFFKLCDFGLATIHEKRINYKTTHKHTADIGDLRYQAPEVGQGKKYGHKTDIYSLALIGDELFNFGLDEIDLNETTEYSSEFPVLNAKVVQLQTILESMYTQKWRKRPECREVLTKYKEWAIDKDDNLNEDLNELNVNENKFINKELVKENIIIGEKAVNESPVNEKPNTRAKRGLNDNCRQNLSQRSKERKVPANRVSRFASFGSLAVGLGFGALEEITKKTLGISSRSSQSILGSNSLLREANASTSTEF</sequence>
<keyword evidence="1" id="KW-0808">Transferase</keyword>
<keyword evidence="2 6" id="KW-0547">Nucleotide-binding</keyword>
<dbReference type="InterPro" id="IPR050339">
    <property type="entry name" value="CC_SR_Kinase"/>
</dbReference>
<dbReference type="EMBL" id="OC921136">
    <property type="protein sequence ID" value="CAD7653140.1"/>
    <property type="molecule type" value="Genomic_DNA"/>
</dbReference>
<dbReference type="Gene3D" id="3.30.200.20">
    <property type="entry name" value="Phosphorylase Kinase, domain 1"/>
    <property type="match status" value="1"/>
</dbReference>
<evidence type="ECO:0000256" key="6">
    <source>
        <dbReference type="PROSITE-ProRule" id="PRU10141"/>
    </source>
</evidence>
<evidence type="ECO:0000256" key="2">
    <source>
        <dbReference type="ARBA" id="ARBA00022741"/>
    </source>
</evidence>
<feature type="region of interest" description="Disordered" evidence="8">
    <location>
        <begin position="331"/>
        <end position="360"/>
    </location>
</feature>
<dbReference type="PANTHER" id="PTHR11042">
    <property type="entry name" value="EUKARYOTIC TRANSLATION INITIATION FACTOR 2-ALPHA KINASE EIF2-ALPHA KINASE -RELATED"/>
    <property type="match status" value="1"/>
</dbReference>
<evidence type="ECO:0000256" key="4">
    <source>
        <dbReference type="ARBA" id="ARBA00022840"/>
    </source>
</evidence>
<evidence type="ECO:0000313" key="11">
    <source>
        <dbReference type="Proteomes" id="UP000728032"/>
    </source>
</evidence>
<evidence type="ECO:0000256" key="5">
    <source>
        <dbReference type="ARBA" id="ARBA00037982"/>
    </source>
</evidence>
<dbReference type="OrthoDB" id="6434949at2759"/>
<organism evidence="10">
    <name type="scientific">Oppiella nova</name>
    <dbReference type="NCBI Taxonomy" id="334625"/>
    <lineage>
        <taxon>Eukaryota</taxon>
        <taxon>Metazoa</taxon>
        <taxon>Ecdysozoa</taxon>
        <taxon>Arthropoda</taxon>
        <taxon>Chelicerata</taxon>
        <taxon>Arachnida</taxon>
        <taxon>Acari</taxon>
        <taxon>Acariformes</taxon>
        <taxon>Sarcoptiformes</taxon>
        <taxon>Oribatida</taxon>
        <taxon>Brachypylina</taxon>
        <taxon>Oppioidea</taxon>
        <taxon>Oppiidae</taxon>
        <taxon>Oppiella</taxon>
    </lineage>
</organism>
<evidence type="ECO:0000256" key="3">
    <source>
        <dbReference type="ARBA" id="ARBA00022777"/>
    </source>
</evidence>
<keyword evidence="4 6" id="KW-0067">ATP-binding</keyword>
<proteinExistence type="inferred from homology"/>
<dbReference type="GO" id="GO:0005524">
    <property type="term" value="F:ATP binding"/>
    <property type="evidence" value="ECO:0007669"/>
    <property type="project" value="UniProtKB-UniRule"/>
</dbReference>
<dbReference type="SMART" id="SM00220">
    <property type="entry name" value="S_TKc"/>
    <property type="match status" value="1"/>
</dbReference>
<name>A0A7R9M3Y8_9ACAR</name>
<dbReference type="GO" id="GO:0005634">
    <property type="term" value="C:nucleus"/>
    <property type="evidence" value="ECO:0007669"/>
    <property type="project" value="TreeGrafter"/>
</dbReference>
<evidence type="ECO:0000313" key="10">
    <source>
        <dbReference type="EMBL" id="CAD7653140.1"/>
    </source>
</evidence>
<dbReference type="PROSITE" id="PS00107">
    <property type="entry name" value="PROTEIN_KINASE_ATP"/>
    <property type="match status" value="1"/>
</dbReference>
<dbReference type="InterPro" id="IPR008271">
    <property type="entry name" value="Ser/Thr_kinase_AS"/>
</dbReference>
<evidence type="ECO:0000256" key="1">
    <source>
        <dbReference type="ARBA" id="ARBA00022679"/>
    </source>
</evidence>
<evidence type="ECO:0000256" key="7">
    <source>
        <dbReference type="RuleBase" id="RU000304"/>
    </source>
</evidence>
<evidence type="ECO:0000256" key="8">
    <source>
        <dbReference type="SAM" id="MobiDB-lite"/>
    </source>
</evidence>
<comment type="similarity">
    <text evidence="5">Belongs to the protein kinase superfamily. Ser/Thr protein kinase family. GCN2 subfamily.</text>
</comment>
<evidence type="ECO:0000259" key="9">
    <source>
        <dbReference type="PROSITE" id="PS50011"/>
    </source>
</evidence>
<dbReference type="Pfam" id="PF00069">
    <property type="entry name" value="Pkinase"/>
    <property type="match status" value="1"/>
</dbReference>
<reference evidence="10" key="1">
    <citation type="submission" date="2020-11" db="EMBL/GenBank/DDBJ databases">
        <authorList>
            <person name="Tran Van P."/>
        </authorList>
    </citation>
    <scope>NUCLEOTIDE SEQUENCE</scope>
</reference>
<dbReference type="SUPFAM" id="SSF56112">
    <property type="entry name" value="Protein kinase-like (PK-like)"/>
    <property type="match status" value="1"/>
</dbReference>
<keyword evidence="11" id="KW-1185">Reference proteome</keyword>
<dbReference type="Gene3D" id="1.10.510.10">
    <property type="entry name" value="Transferase(Phosphotransferase) domain 1"/>
    <property type="match status" value="1"/>
</dbReference>
<feature type="binding site" evidence="6">
    <location>
        <position position="47"/>
    </location>
    <ligand>
        <name>ATP</name>
        <dbReference type="ChEBI" id="CHEBI:30616"/>
    </ligand>
</feature>
<dbReference type="GO" id="GO:0005737">
    <property type="term" value="C:cytoplasm"/>
    <property type="evidence" value="ECO:0007669"/>
    <property type="project" value="TreeGrafter"/>
</dbReference>
<keyword evidence="7" id="KW-0723">Serine/threonine-protein kinase</keyword>
<dbReference type="InterPro" id="IPR017441">
    <property type="entry name" value="Protein_kinase_ATP_BS"/>
</dbReference>
<dbReference type="GO" id="GO:0004674">
    <property type="term" value="F:protein serine/threonine kinase activity"/>
    <property type="evidence" value="ECO:0007669"/>
    <property type="project" value="UniProtKB-KW"/>
</dbReference>
<accession>A0A7R9M3Y8</accession>
<dbReference type="PROSITE" id="PS50011">
    <property type="entry name" value="PROTEIN_KINASE_DOM"/>
    <property type="match status" value="1"/>
</dbReference>
<dbReference type="EMBL" id="CAJPVJ010006311">
    <property type="protein sequence ID" value="CAG2170327.1"/>
    <property type="molecule type" value="Genomic_DNA"/>
</dbReference>
<gene>
    <name evidence="10" type="ORF">ONB1V03_LOCUS9798</name>
</gene>
<dbReference type="AlphaFoldDB" id="A0A7R9M3Y8"/>
<dbReference type="PROSITE" id="PS00108">
    <property type="entry name" value="PROTEIN_KINASE_ST"/>
    <property type="match status" value="1"/>
</dbReference>
<dbReference type="InterPro" id="IPR011009">
    <property type="entry name" value="Kinase-like_dom_sf"/>
</dbReference>
<keyword evidence="3" id="KW-0418">Kinase</keyword>
<dbReference type="Proteomes" id="UP000728032">
    <property type="component" value="Unassembled WGS sequence"/>
</dbReference>
<dbReference type="InterPro" id="IPR000719">
    <property type="entry name" value="Prot_kinase_dom"/>
</dbReference>